<dbReference type="AlphaFoldDB" id="A0A8K0QRR6"/>
<dbReference type="Proteomes" id="UP000813461">
    <property type="component" value="Unassembled WGS sequence"/>
</dbReference>
<gene>
    <name evidence="2" type="ORF">FB567DRAFT_259370</name>
</gene>
<evidence type="ECO:0000313" key="2">
    <source>
        <dbReference type="EMBL" id="KAH7067093.1"/>
    </source>
</evidence>
<dbReference type="Gene3D" id="3.40.50.1820">
    <property type="entry name" value="alpha/beta hydrolase"/>
    <property type="match status" value="1"/>
</dbReference>
<dbReference type="PANTHER" id="PTHR37017">
    <property type="entry name" value="AB HYDROLASE-1 DOMAIN-CONTAINING PROTEIN-RELATED"/>
    <property type="match status" value="1"/>
</dbReference>
<sequence length="265" mass="27955">MAMPSPTFIFIPGAFCPSTYFEKVTSLLSSQNYKLQALDPPSTDQSLRAQGKTPGLYDDATYVRNIIVKELDAGQDVVLIGSSYGGAVAMEACKGITGSERANAGDKGGQVKHLVLLGTLLCEEGFSVKKDMEGGNMPIDLSTAGIAANPWLEAPPPAMAGAGLCGSLPKDEQERYGAMGKAMSAQTFVEELTFAAWKVVPTTLVVGSKDVPLSPEKQLEFFDKAVGKGEAELKKVVIEGGDHLTMLSHPEEVGKVCLEAAGIRA</sequence>
<dbReference type="PANTHER" id="PTHR37017:SF11">
    <property type="entry name" value="ESTERASE_LIPASE_THIOESTERASE DOMAIN-CONTAINING PROTEIN"/>
    <property type="match status" value="1"/>
</dbReference>
<dbReference type="GO" id="GO:0016787">
    <property type="term" value="F:hydrolase activity"/>
    <property type="evidence" value="ECO:0007669"/>
    <property type="project" value="UniProtKB-KW"/>
</dbReference>
<organism evidence="2 3">
    <name type="scientific">Paraphoma chrysanthemicola</name>
    <dbReference type="NCBI Taxonomy" id="798071"/>
    <lineage>
        <taxon>Eukaryota</taxon>
        <taxon>Fungi</taxon>
        <taxon>Dikarya</taxon>
        <taxon>Ascomycota</taxon>
        <taxon>Pezizomycotina</taxon>
        <taxon>Dothideomycetes</taxon>
        <taxon>Pleosporomycetidae</taxon>
        <taxon>Pleosporales</taxon>
        <taxon>Pleosporineae</taxon>
        <taxon>Phaeosphaeriaceae</taxon>
        <taxon>Paraphoma</taxon>
    </lineage>
</organism>
<keyword evidence="3" id="KW-1185">Reference proteome</keyword>
<dbReference type="InterPro" id="IPR029058">
    <property type="entry name" value="AB_hydrolase_fold"/>
</dbReference>
<reference evidence="2" key="1">
    <citation type="journal article" date="2021" name="Nat. Commun.">
        <title>Genetic determinants of endophytism in the Arabidopsis root mycobiome.</title>
        <authorList>
            <person name="Mesny F."/>
            <person name="Miyauchi S."/>
            <person name="Thiergart T."/>
            <person name="Pickel B."/>
            <person name="Atanasova L."/>
            <person name="Karlsson M."/>
            <person name="Huettel B."/>
            <person name="Barry K.W."/>
            <person name="Haridas S."/>
            <person name="Chen C."/>
            <person name="Bauer D."/>
            <person name="Andreopoulos W."/>
            <person name="Pangilinan J."/>
            <person name="LaButti K."/>
            <person name="Riley R."/>
            <person name="Lipzen A."/>
            <person name="Clum A."/>
            <person name="Drula E."/>
            <person name="Henrissat B."/>
            <person name="Kohler A."/>
            <person name="Grigoriev I.V."/>
            <person name="Martin F.M."/>
            <person name="Hacquard S."/>
        </authorList>
    </citation>
    <scope>NUCLEOTIDE SEQUENCE</scope>
    <source>
        <strain evidence="2">MPI-SDFR-AT-0120</strain>
    </source>
</reference>
<feature type="domain" description="AB hydrolase-1" evidence="1">
    <location>
        <begin position="9"/>
        <end position="253"/>
    </location>
</feature>
<accession>A0A8K0QRR6</accession>
<dbReference type="InterPro" id="IPR052897">
    <property type="entry name" value="Sec-Metab_Biosynth_Hydrolase"/>
</dbReference>
<proteinExistence type="predicted"/>
<dbReference type="SUPFAM" id="SSF53474">
    <property type="entry name" value="alpha/beta-Hydrolases"/>
    <property type="match status" value="1"/>
</dbReference>
<evidence type="ECO:0000313" key="3">
    <source>
        <dbReference type="Proteomes" id="UP000813461"/>
    </source>
</evidence>
<protein>
    <submittedName>
        <fullName evidence="2">Alpha/Beta hydrolase protein</fullName>
    </submittedName>
</protein>
<comment type="caution">
    <text evidence="2">The sequence shown here is derived from an EMBL/GenBank/DDBJ whole genome shotgun (WGS) entry which is preliminary data.</text>
</comment>
<keyword evidence="2" id="KW-0378">Hydrolase</keyword>
<dbReference type="EMBL" id="JAGMVJ010000036">
    <property type="protein sequence ID" value="KAH7067093.1"/>
    <property type="molecule type" value="Genomic_DNA"/>
</dbReference>
<dbReference type="Pfam" id="PF12697">
    <property type="entry name" value="Abhydrolase_6"/>
    <property type="match status" value="1"/>
</dbReference>
<dbReference type="OrthoDB" id="1263307at2759"/>
<name>A0A8K0QRR6_9PLEO</name>
<evidence type="ECO:0000259" key="1">
    <source>
        <dbReference type="Pfam" id="PF12697"/>
    </source>
</evidence>
<dbReference type="InterPro" id="IPR000073">
    <property type="entry name" value="AB_hydrolase_1"/>
</dbReference>